<name>A0A371FGS1_MUCPR</name>
<proteinExistence type="predicted"/>
<evidence type="ECO:0000313" key="2">
    <source>
        <dbReference type="Proteomes" id="UP000257109"/>
    </source>
</evidence>
<keyword evidence="2" id="KW-1185">Reference proteome</keyword>
<organism evidence="1 2">
    <name type="scientific">Mucuna pruriens</name>
    <name type="common">Velvet bean</name>
    <name type="synonym">Dolichos pruriens</name>
    <dbReference type="NCBI Taxonomy" id="157652"/>
    <lineage>
        <taxon>Eukaryota</taxon>
        <taxon>Viridiplantae</taxon>
        <taxon>Streptophyta</taxon>
        <taxon>Embryophyta</taxon>
        <taxon>Tracheophyta</taxon>
        <taxon>Spermatophyta</taxon>
        <taxon>Magnoliopsida</taxon>
        <taxon>eudicotyledons</taxon>
        <taxon>Gunneridae</taxon>
        <taxon>Pentapetalae</taxon>
        <taxon>rosids</taxon>
        <taxon>fabids</taxon>
        <taxon>Fabales</taxon>
        <taxon>Fabaceae</taxon>
        <taxon>Papilionoideae</taxon>
        <taxon>50 kb inversion clade</taxon>
        <taxon>NPAAA clade</taxon>
        <taxon>indigoferoid/millettioid clade</taxon>
        <taxon>Phaseoleae</taxon>
        <taxon>Mucuna</taxon>
    </lineage>
</organism>
<reference evidence="1" key="1">
    <citation type="submission" date="2018-05" db="EMBL/GenBank/DDBJ databases">
        <title>Draft genome of Mucuna pruriens seed.</title>
        <authorList>
            <person name="Nnadi N.E."/>
            <person name="Vos R."/>
            <person name="Hasami M.H."/>
            <person name="Devisetty U.K."/>
            <person name="Aguiy J.C."/>
        </authorList>
    </citation>
    <scope>NUCLEOTIDE SEQUENCE [LARGE SCALE GENOMIC DNA]</scope>
    <source>
        <strain evidence="1">JCA_2017</strain>
    </source>
</reference>
<accession>A0A371FGS1</accession>
<dbReference type="EMBL" id="QJKJ01009149">
    <property type="protein sequence ID" value="RDX77518.1"/>
    <property type="molecule type" value="Genomic_DNA"/>
</dbReference>
<evidence type="ECO:0000313" key="1">
    <source>
        <dbReference type="EMBL" id="RDX77518.1"/>
    </source>
</evidence>
<sequence>FHGLASNTQQFGVRESATSIIENAIVVAGNQRLKNKITKLIALVKQLPIGQHHISPPMRMCGICASIKHLIDACPILQETKPNNAAVAAMMGGQQYSLPSLEDLVKQMVTNNSQFQQNKFNLHRQQPLQPLVIIANNLQFEQEERLLQEEEA</sequence>
<dbReference type="Proteomes" id="UP000257109">
    <property type="component" value="Unassembled WGS sequence"/>
</dbReference>
<dbReference type="AlphaFoldDB" id="A0A371FGS1"/>
<feature type="non-terminal residue" evidence="1">
    <location>
        <position position="1"/>
    </location>
</feature>
<protein>
    <submittedName>
        <fullName evidence="1">Uncharacterized protein</fullName>
    </submittedName>
</protein>
<comment type="caution">
    <text evidence="1">The sequence shown here is derived from an EMBL/GenBank/DDBJ whole genome shotgun (WGS) entry which is preliminary data.</text>
</comment>
<gene>
    <name evidence="1" type="ORF">CR513_42351</name>
</gene>